<keyword evidence="11" id="KW-1185">Reference proteome</keyword>
<evidence type="ECO:0000256" key="8">
    <source>
        <dbReference type="ARBA" id="ARBA00022777"/>
    </source>
</evidence>
<sequence length="143" mass="15602">MFSIIIAAHGNLAASLIESGEMISGEAKNVYGVEFRPGENTDTLIEKYNIIINGEGLADSKILFLVDLFGGSPYNAASMLAMKNHNIDIITGVNLPIYLETKMNQSSKELEEVVSYIKEIAPSTVVSFKDLAVNVEEDDLDED</sequence>
<dbReference type="InterPro" id="IPR004701">
    <property type="entry name" value="PTS_EIIA_man-typ"/>
</dbReference>
<keyword evidence="8" id="KW-0418">Kinase</keyword>
<evidence type="ECO:0000256" key="5">
    <source>
        <dbReference type="ARBA" id="ARBA00022597"/>
    </source>
</evidence>
<keyword evidence="6" id="KW-0808">Transferase</keyword>
<dbReference type="EMBL" id="JBHSFT010000001">
    <property type="protein sequence ID" value="MFC4660766.1"/>
    <property type="molecule type" value="Genomic_DNA"/>
</dbReference>
<evidence type="ECO:0000256" key="7">
    <source>
        <dbReference type="ARBA" id="ARBA00022683"/>
    </source>
</evidence>
<dbReference type="PANTHER" id="PTHR33799">
    <property type="entry name" value="PTS PERMEASE-RELATED-RELATED"/>
    <property type="match status" value="1"/>
</dbReference>
<dbReference type="PANTHER" id="PTHR33799:SF1">
    <property type="entry name" value="PTS SYSTEM MANNOSE-SPECIFIC EIIAB COMPONENT-RELATED"/>
    <property type="match status" value="1"/>
</dbReference>
<dbReference type="InterPro" id="IPR036662">
    <property type="entry name" value="PTS_EIIA_man-typ_sf"/>
</dbReference>
<keyword evidence="7" id="KW-0598">Phosphotransferase system</keyword>
<reference evidence="11" key="1">
    <citation type="journal article" date="2019" name="Int. J. Syst. Evol. Microbiol.">
        <title>The Global Catalogue of Microorganisms (GCM) 10K type strain sequencing project: providing services to taxonomists for standard genome sequencing and annotation.</title>
        <authorList>
            <consortium name="The Broad Institute Genomics Platform"/>
            <consortium name="The Broad Institute Genome Sequencing Center for Infectious Disease"/>
            <person name="Wu L."/>
            <person name="Ma J."/>
        </authorList>
    </citation>
    <scope>NUCLEOTIDE SEQUENCE [LARGE SCALE GENOMIC DNA]</scope>
    <source>
        <strain evidence="11">CCUG 37257</strain>
    </source>
</reference>
<comment type="subcellular location">
    <subcellularLocation>
        <location evidence="1">Cytoplasm</location>
    </subcellularLocation>
</comment>
<dbReference type="Proteomes" id="UP001595988">
    <property type="component" value="Unassembled WGS sequence"/>
</dbReference>
<evidence type="ECO:0000256" key="3">
    <source>
        <dbReference type="ARBA" id="ARBA00022490"/>
    </source>
</evidence>
<name>A0ABV9JSW7_9BACI</name>
<dbReference type="Pfam" id="PF03610">
    <property type="entry name" value="EIIA-man"/>
    <property type="match status" value="1"/>
</dbReference>
<keyword evidence="3" id="KW-0963">Cytoplasm</keyword>
<dbReference type="SUPFAM" id="SSF53062">
    <property type="entry name" value="PTS system fructose IIA component-like"/>
    <property type="match status" value="1"/>
</dbReference>
<dbReference type="NCBIfam" id="TIGR00824">
    <property type="entry name" value="EIIA-man"/>
    <property type="match status" value="1"/>
</dbReference>
<evidence type="ECO:0000256" key="2">
    <source>
        <dbReference type="ARBA" id="ARBA00022448"/>
    </source>
</evidence>
<comment type="caution">
    <text evidence="10">The sequence shown here is derived from an EMBL/GenBank/DDBJ whole genome shotgun (WGS) entry which is preliminary data.</text>
</comment>
<dbReference type="InterPro" id="IPR033887">
    <property type="entry name" value="PTS_IIA_man"/>
</dbReference>
<feature type="domain" description="PTS EIIA type-4" evidence="9">
    <location>
        <begin position="1"/>
        <end position="125"/>
    </location>
</feature>
<evidence type="ECO:0000256" key="1">
    <source>
        <dbReference type="ARBA" id="ARBA00004496"/>
    </source>
</evidence>
<dbReference type="Gene3D" id="3.40.50.510">
    <property type="entry name" value="Phosphotransferase system, mannose-type IIA component"/>
    <property type="match status" value="1"/>
</dbReference>
<protein>
    <submittedName>
        <fullName evidence="10">PTS sugar transporter subunit IIA</fullName>
    </submittedName>
</protein>
<proteinExistence type="predicted"/>
<evidence type="ECO:0000256" key="4">
    <source>
        <dbReference type="ARBA" id="ARBA00022553"/>
    </source>
</evidence>
<evidence type="ECO:0000313" key="10">
    <source>
        <dbReference type="EMBL" id="MFC4660766.1"/>
    </source>
</evidence>
<dbReference type="RefSeq" id="WP_379542072.1">
    <property type="nucleotide sequence ID" value="NZ_JBHSFT010000001.1"/>
</dbReference>
<dbReference type="InterPro" id="IPR013789">
    <property type="entry name" value="PTS_EIIA_man"/>
</dbReference>
<dbReference type="CDD" id="cd00006">
    <property type="entry name" value="PTS_IIA_man"/>
    <property type="match status" value="1"/>
</dbReference>
<keyword evidence="2" id="KW-0813">Transport</keyword>
<accession>A0ABV9JSW7</accession>
<gene>
    <name evidence="10" type="ORF">ACFO3P_00770</name>
</gene>
<dbReference type="PROSITE" id="PS51096">
    <property type="entry name" value="PTS_EIIA_TYPE_4"/>
    <property type="match status" value="1"/>
</dbReference>
<evidence type="ECO:0000256" key="6">
    <source>
        <dbReference type="ARBA" id="ARBA00022679"/>
    </source>
</evidence>
<keyword evidence="4" id="KW-0597">Phosphoprotein</keyword>
<keyword evidence="5 10" id="KW-0762">Sugar transport</keyword>
<dbReference type="InterPro" id="IPR051471">
    <property type="entry name" value="Bacterial_PTS_sugar_comp"/>
</dbReference>
<evidence type="ECO:0000259" key="9">
    <source>
        <dbReference type="PROSITE" id="PS51096"/>
    </source>
</evidence>
<organism evidence="10 11">
    <name type="scientific">Oceanobacillus aidingensis</name>
    <dbReference type="NCBI Taxonomy" id="645964"/>
    <lineage>
        <taxon>Bacteria</taxon>
        <taxon>Bacillati</taxon>
        <taxon>Bacillota</taxon>
        <taxon>Bacilli</taxon>
        <taxon>Bacillales</taxon>
        <taxon>Bacillaceae</taxon>
        <taxon>Oceanobacillus</taxon>
    </lineage>
</organism>
<evidence type="ECO:0000313" key="11">
    <source>
        <dbReference type="Proteomes" id="UP001595988"/>
    </source>
</evidence>